<dbReference type="Proteomes" id="UP000807306">
    <property type="component" value="Unassembled WGS sequence"/>
</dbReference>
<dbReference type="EMBL" id="MU157848">
    <property type="protein sequence ID" value="KAF9529049.1"/>
    <property type="molecule type" value="Genomic_DNA"/>
</dbReference>
<dbReference type="AlphaFoldDB" id="A0A9P6EHH3"/>
<evidence type="ECO:0000256" key="1">
    <source>
        <dbReference type="ARBA" id="ARBA00007447"/>
    </source>
</evidence>
<dbReference type="Pfam" id="PF00026">
    <property type="entry name" value="Asp"/>
    <property type="match status" value="1"/>
</dbReference>
<feature type="active site" evidence="2">
    <location>
        <position position="278"/>
    </location>
</feature>
<keyword evidence="5" id="KW-1185">Reference proteome</keyword>
<keyword evidence="4" id="KW-0378">Hydrolase</keyword>
<dbReference type="InterPro" id="IPR001461">
    <property type="entry name" value="Aspartic_peptidase_A1"/>
</dbReference>
<dbReference type="InterPro" id="IPR021109">
    <property type="entry name" value="Peptidase_aspartic_dom_sf"/>
</dbReference>
<sequence length="399" mass="43055">MQQSSFTRWVTIAILTLGSFVVTWATRPAPHKLKLQSRQRPLNEHIQPARVSSRALPPINRLLENFFKGTDLQWYGNISVGNPPQELSVVFDTGSHEFEVASHNSPGCTNKILFDPTRSTTFIDGGEEHNISFATGIGVDPVKDDNYEITVRSAFDTLWVEDLSVANLSFNIITSLPPTFASAPFSGIHGMSAVAEGLFSGLIMQGLPSLFGMYLTPHCVGNAEITLGGIDESKFKGTPIYGTLDPQLDLDWQLTAVKISVNGKTADILSRNTSIFFDSGTSNFAAPDGIAQAIYSLISADIKPYPDLPGAYGIACDKIPLLPAQIDLTFASQSGEPFNLTIPSSELSVGPFAGNESHCQTSINGGDAVWDILLGGSLLKHYYSIWDVGGKRIGFAPIV</sequence>
<feature type="active site" evidence="2">
    <location>
        <position position="92"/>
    </location>
</feature>
<dbReference type="PANTHER" id="PTHR47966">
    <property type="entry name" value="BETA-SITE APP-CLEAVING ENZYME, ISOFORM A-RELATED"/>
    <property type="match status" value="1"/>
</dbReference>
<feature type="domain" description="Peptidase A1" evidence="3">
    <location>
        <begin position="74"/>
        <end position="396"/>
    </location>
</feature>
<dbReference type="Gene3D" id="2.40.70.10">
    <property type="entry name" value="Acid Proteases"/>
    <property type="match status" value="2"/>
</dbReference>
<comment type="caution">
    <text evidence="4">The sequence shown here is derived from an EMBL/GenBank/DDBJ whole genome shotgun (WGS) entry which is preliminary data.</text>
</comment>
<dbReference type="PRINTS" id="PR00792">
    <property type="entry name" value="PEPSIN"/>
</dbReference>
<dbReference type="InterPro" id="IPR034164">
    <property type="entry name" value="Pepsin-like_dom"/>
</dbReference>
<dbReference type="OrthoDB" id="771136at2759"/>
<keyword evidence="4" id="KW-0645">Protease</keyword>
<name>A0A9P6EHH3_9AGAR</name>
<dbReference type="GO" id="GO:0006508">
    <property type="term" value="P:proteolysis"/>
    <property type="evidence" value="ECO:0007669"/>
    <property type="project" value="UniProtKB-KW"/>
</dbReference>
<evidence type="ECO:0000313" key="4">
    <source>
        <dbReference type="EMBL" id="KAF9529049.1"/>
    </source>
</evidence>
<gene>
    <name evidence="4" type="ORF">CPB83DRAFT_927805</name>
</gene>
<dbReference type="PANTHER" id="PTHR47966:SF51">
    <property type="entry name" value="BETA-SITE APP-CLEAVING ENZYME, ISOFORM A-RELATED"/>
    <property type="match status" value="1"/>
</dbReference>
<protein>
    <submittedName>
        <fullName evidence="4">Acid protease</fullName>
    </submittedName>
</protein>
<evidence type="ECO:0000256" key="2">
    <source>
        <dbReference type="PIRSR" id="PIRSR601461-1"/>
    </source>
</evidence>
<dbReference type="InterPro" id="IPR033121">
    <property type="entry name" value="PEPTIDASE_A1"/>
</dbReference>
<dbReference type="PROSITE" id="PS51767">
    <property type="entry name" value="PEPTIDASE_A1"/>
    <property type="match status" value="1"/>
</dbReference>
<organism evidence="4 5">
    <name type="scientific">Crepidotus variabilis</name>
    <dbReference type="NCBI Taxonomy" id="179855"/>
    <lineage>
        <taxon>Eukaryota</taxon>
        <taxon>Fungi</taxon>
        <taxon>Dikarya</taxon>
        <taxon>Basidiomycota</taxon>
        <taxon>Agaricomycotina</taxon>
        <taxon>Agaricomycetes</taxon>
        <taxon>Agaricomycetidae</taxon>
        <taxon>Agaricales</taxon>
        <taxon>Agaricineae</taxon>
        <taxon>Crepidotaceae</taxon>
        <taxon>Crepidotus</taxon>
    </lineage>
</organism>
<dbReference type="CDD" id="cd05471">
    <property type="entry name" value="pepsin_like"/>
    <property type="match status" value="1"/>
</dbReference>
<proteinExistence type="inferred from homology"/>
<reference evidence="4" key="1">
    <citation type="submission" date="2020-11" db="EMBL/GenBank/DDBJ databases">
        <authorList>
            <consortium name="DOE Joint Genome Institute"/>
            <person name="Ahrendt S."/>
            <person name="Riley R."/>
            <person name="Andreopoulos W."/>
            <person name="Labutti K."/>
            <person name="Pangilinan J."/>
            <person name="Ruiz-Duenas F.J."/>
            <person name="Barrasa J.M."/>
            <person name="Sanchez-Garcia M."/>
            <person name="Camarero S."/>
            <person name="Miyauchi S."/>
            <person name="Serrano A."/>
            <person name="Linde D."/>
            <person name="Babiker R."/>
            <person name="Drula E."/>
            <person name="Ayuso-Fernandez I."/>
            <person name="Pacheco R."/>
            <person name="Padilla G."/>
            <person name="Ferreira P."/>
            <person name="Barriuso J."/>
            <person name="Kellner H."/>
            <person name="Castanera R."/>
            <person name="Alfaro M."/>
            <person name="Ramirez L."/>
            <person name="Pisabarro A.G."/>
            <person name="Kuo A."/>
            <person name="Tritt A."/>
            <person name="Lipzen A."/>
            <person name="He G."/>
            <person name="Yan M."/>
            <person name="Ng V."/>
            <person name="Cullen D."/>
            <person name="Martin F."/>
            <person name="Rosso M.-N."/>
            <person name="Henrissat B."/>
            <person name="Hibbett D."/>
            <person name="Martinez A.T."/>
            <person name="Grigoriev I.V."/>
        </authorList>
    </citation>
    <scope>NUCLEOTIDE SEQUENCE</scope>
    <source>
        <strain evidence="4">CBS 506.95</strain>
    </source>
</reference>
<dbReference type="GO" id="GO:0004190">
    <property type="term" value="F:aspartic-type endopeptidase activity"/>
    <property type="evidence" value="ECO:0007669"/>
    <property type="project" value="InterPro"/>
</dbReference>
<dbReference type="SUPFAM" id="SSF50630">
    <property type="entry name" value="Acid proteases"/>
    <property type="match status" value="1"/>
</dbReference>
<accession>A0A9P6EHH3</accession>
<evidence type="ECO:0000259" key="3">
    <source>
        <dbReference type="PROSITE" id="PS51767"/>
    </source>
</evidence>
<comment type="similarity">
    <text evidence="1">Belongs to the peptidase A1 family.</text>
</comment>
<evidence type="ECO:0000313" key="5">
    <source>
        <dbReference type="Proteomes" id="UP000807306"/>
    </source>
</evidence>